<evidence type="ECO:0000256" key="2">
    <source>
        <dbReference type="ARBA" id="ARBA00022475"/>
    </source>
</evidence>
<comment type="subcellular location">
    <subcellularLocation>
        <location evidence="1">Cell membrane</location>
        <topology evidence="1">Multi-pass membrane protein</topology>
    </subcellularLocation>
</comment>
<gene>
    <name evidence="7" type="ordered locus">Nhal_2612</name>
</gene>
<dbReference type="EMBL" id="CP001798">
    <property type="protein sequence ID" value="ADE15689.1"/>
    <property type="molecule type" value="Genomic_DNA"/>
</dbReference>
<reference evidence="8" key="1">
    <citation type="submission" date="2010-04" db="EMBL/GenBank/DDBJ databases">
        <title>Complete genome sequence of Nitrosococcus halophilus Nc4, a salt-adapted, aerobic obligate ammonia-oxidizing sulfur purple bacterium.</title>
        <authorList>
            <consortium name="US DOE Joint Genome Institute"/>
            <person name="Campbell M.A."/>
            <person name="Malfatti S.A."/>
            <person name="Chain P.S.G."/>
            <person name="Heidelberg J.F."/>
            <person name="Ward B.B."/>
            <person name="Klotz M.G."/>
        </authorList>
    </citation>
    <scope>NUCLEOTIDE SEQUENCE [LARGE SCALE GENOMIC DNA]</scope>
    <source>
        <strain evidence="8">Nc4</strain>
    </source>
</reference>
<dbReference type="STRING" id="472759.Nhal_2612"/>
<dbReference type="Proteomes" id="UP000001844">
    <property type="component" value="Chromosome"/>
</dbReference>
<organism evidence="7 8">
    <name type="scientific">Nitrosococcus halophilus (strain Nc4)</name>
    <dbReference type="NCBI Taxonomy" id="472759"/>
    <lineage>
        <taxon>Bacteria</taxon>
        <taxon>Pseudomonadati</taxon>
        <taxon>Pseudomonadota</taxon>
        <taxon>Gammaproteobacteria</taxon>
        <taxon>Chromatiales</taxon>
        <taxon>Chromatiaceae</taxon>
        <taxon>Nitrosococcus</taxon>
    </lineage>
</organism>
<dbReference type="NCBIfam" id="TIGR02229">
    <property type="entry name" value="caa3_sub_IV"/>
    <property type="match status" value="1"/>
</dbReference>
<dbReference type="Pfam" id="PF03626">
    <property type="entry name" value="COX4_pro"/>
    <property type="match status" value="1"/>
</dbReference>
<dbReference type="InterPro" id="IPR005171">
    <property type="entry name" value="Cyt_c_oxidase_su4_prok"/>
</dbReference>
<keyword evidence="4 6" id="KW-1133">Transmembrane helix</keyword>
<dbReference type="GO" id="GO:0005886">
    <property type="term" value="C:plasma membrane"/>
    <property type="evidence" value="ECO:0007669"/>
    <property type="project" value="UniProtKB-SubCell"/>
</dbReference>
<dbReference type="eggNOG" id="ENOG50339NS">
    <property type="taxonomic scope" value="Bacteria"/>
</dbReference>
<name>D5BWN2_NITHN</name>
<sequence>MTGQDVVSLKTYLLVWAALLFLLLVSVGSAYVSLGPFNVVINFLIAVGKALLVLSFFMHLKYAGPLTKVFAAAGFFWLLLLFGLMMSDYSARSQSISFEKMIHLYQE</sequence>
<dbReference type="KEGG" id="nhl:Nhal_2612"/>
<evidence type="ECO:0000256" key="1">
    <source>
        <dbReference type="ARBA" id="ARBA00004651"/>
    </source>
</evidence>
<keyword evidence="8" id="KW-1185">Reference proteome</keyword>
<accession>D5BWN2</accession>
<evidence type="ECO:0000256" key="5">
    <source>
        <dbReference type="ARBA" id="ARBA00023136"/>
    </source>
</evidence>
<evidence type="ECO:0000256" key="4">
    <source>
        <dbReference type="ARBA" id="ARBA00022989"/>
    </source>
</evidence>
<dbReference type="OrthoDB" id="9814708at2"/>
<dbReference type="RefSeq" id="WP_013033549.1">
    <property type="nucleotide sequence ID" value="NC_013960.1"/>
</dbReference>
<protein>
    <submittedName>
        <fullName evidence="7">Caa(3)-type oxidase, subunit IV</fullName>
    </submittedName>
</protein>
<proteinExistence type="predicted"/>
<dbReference type="HOGENOM" id="CLU_146734_4_1_6"/>
<evidence type="ECO:0000313" key="7">
    <source>
        <dbReference type="EMBL" id="ADE15689.1"/>
    </source>
</evidence>
<dbReference type="AlphaFoldDB" id="D5BWN2"/>
<keyword evidence="5 6" id="KW-0472">Membrane</keyword>
<evidence type="ECO:0000256" key="6">
    <source>
        <dbReference type="SAM" id="Phobius"/>
    </source>
</evidence>
<feature type="transmembrane region" description="Helical" evidence="6">
    <location>
        <begin position="39"/>
        <end position="58"/>
    </location>
</feature>
<evidence type="ECO:0000256" key="3">
    <source>
        <dbReference type="ARBA" id="ARBA00022692"/>
    </source>
</evidence>
<feature type="transmembrane region" description="Helical" evidence="6">
    <location>
        <begin position="12"/>
        <end position="32"/>
    </location>
</feature>
<keyword evidence="2" id="KW-1003">Cell membrane</keyword>
<keyword evidence="3 6" id="KW-0812">Transmembrane</keyword>
<feature type="transmembrane region" description="Helical" evidence="6">
    <location>
        <begin position="70"/>
        <end position="91"/>
    </location>
</feature>
<evidence type="ECO:0000313" key="8">
    <source>
        <dbReference type="Proteomes" id="UP000001844"/>
    </source>
</evidence>
<dbReference type="InterPro" id="IPR011743">
    <property type="entry name" value="Caa3_sub_IV"/>
</dbReference>